<dbReference type="EMBL" id="FOFG01000026">
    <property type="protein sequence ID" value="SER57543.1"/>
    <property type="molecule type" value="Genomic_DNA"/>
</dbReference>
<proteinExistence type="predicted"/>
<organism evidence="2 3">
    <name type="scientific">Faunimonas pinastri</name>
    <dbReference type="NCBI Taxonomy" id="1855383"/>
    <lineage>
        <taxon>Bacteria</taxon>
        <taxon>Pseudomonadati</taxon>
        <taxon>Pseudomonadota</taxon>
        <taxon>Alphaproteobacteria</taxon>
        <taxon>Hyphomicrobiales</taxon>
        <taxon>Afifellaceae</taxon>
        <taxon>Faunimonas</taxon>
    </lineage>
</organism>
<dbReference type="RefSeq" id="WP_092499832.1">
    <property type="nucleotide sequence ID" value="NZ_FOFG01000026.1"/>
</dbReference>
<evidence type="ECO:0000313" key="2">
    <source>
        <dbReference type="EMBL" id="SER57543.1"/>
    </source>
</evidence>
<dbReference type="AlphaFoldDB" id="A0A1H9QCJ9"/>
<accession>A0A1H9QCJ9</accession>
<dbReference type="Proteomes" id="UP000199647">
    <property type="component" value="Unassembled WGS sequence"/>
</dbReference>
<name>A0A1H9QCJ9_9HYPH</name>
<feature type="chain" id="PRO_5011486337" evidence="1">
    <location>
        <begin position="21"/>
        <end position="253"/>
    </location>
</feature>
<reference evidence="2 3" key="1">
    <citation type="submission" date="2016-10" db="EMBL/GenBank/DDBJ databases">
        <authorList>
            <person name="de Groot N.N."/>
        </authorList>
    </citation>
    <scope>NUCLEOTIDE SEQUENCE [LARGE SCALE GENOMIC DNA]</scope>
    <source>
        <strain evidence="2 3">A52C2</strain>
    </source>
</reference>
<dbReference type="STRING" id="1855383.SAMN05216548_12632"/>
<keyword evidence="3" id="KW-1185">Reference proteome</keyword>
<gene>
    <name evidence="2" type="ORF">SAMN05216548_12632</name>
</gene>
<dbReference type="OrthoDB" id="7226379at2"/>
<feature type="signal peptide" evidence="1">
    <location>
        <begin position="1"/>
        <end position="20"/>
    </location>
</feature>
<evidence type="ECO:0000256" key="1">
    <source>
        <dbReference type="SAM" id="SignalP"/>
    </source>
</evidence>
<evidence type="ECO:0000313" key="3">
    <source>
        <dbReference type="Proteomes" id="UP000199647"/>
    </source>
</evidence>
<sequence length="253" mass="27485">MKALLGILVVPLLAMGAAHAADERNASQYLQQCPYVGDQRVCEQERQSFADDLRRAFQGEYTPQRNVAYCLQTSCDGAVRPNRIQACAWRIVVMSSGSSEVDDSDEANLQRACGELSPAGLEAAKTRAQVIADHVDEPVASAPPAAPDFSDPSDGHREALVGQSYAAASTALLGFGWKRSPVLARSEPCTGFEQVCAIHPEVSECFHKGDHDCYFAWRDSKNMMRVVVTDGQDPARLTAKEIVPGPYPIDSAW</sequence>
<protein>
    <submittedName>
        <fullName evidence="2">Uncharacterized protein</fullName>
    </submittedName>
</protein>
<keyword evidence="1" id="KW-0732">Signal</keyword>